<proteinExistence type="predicted"/>
<name>A0A3B0U5G9_9ZZZZ</name>
<evidence type="ECO:0000256" key="4">
    <source>
        <dbReference type="ARBA" id="ARBA00022777"/>
    </source>
</evidence>
<evidence type="ECO:0000256" key="2">
    <source>
        <dbReference type="ARBA" id="ARBA00022679"/>
    </source>
</evidence>
<sequence>MTKSALSSLSQAELFQKVGEICACVNVVVSEGELLEISLDRILELFDASRGSIFILDESKNELVLKYAKGLKDDEQRRLVKKMGEGVVGQVAEIKQPMIVSDISNDGRFKKYKARSEYKTASFICAPLLIKDKLIGVINITDKGSGTHFEEHELQLLDLLTSQIALNYHRIQLYQKFKSIVKESKNLKSQLGQTNKETKNLKKQVIIHEKLATIGKLAGGIAHEFNNPLDGVMRYTNLSIEHIKDDEVVRGYLLEIKYGLNRMAKIVKNLLACSRNDFPSKEKVDFKKTLDHTIIGIQSEIIAKNIVLKKDVPSGIPEIPDLGLERVISNLLHNAVDAIDDGGEISVSVSASDQNLKINIKDTGSGIAQSRVKEIFEPFYTTKDMEKGCGLGLTIVGEIIKCYEGKIDVSSQVGKGTTFTISIPI</sequence>
<dbReference type="CDD" id="cd00082">
    <property type="entry name" value="HisKA"/>
    <property type="match status" value="1"/>
</dbReference>
<evidence type="ECO:0000256" key="3">
    <source>
        <dbReference type="ARBA" id="ARBA00022741"/>
    </source>
</evidence>
<dbReference type="PANTHER" id="PTHR43065:SF46">
    <property type="entry name" value="C4-DICARBOXYLATE TRANSPORT SENSOR PROTEIN DCTB"/>
    <property type="match status" value="1"/>
</dbReference>
<dbReference type="Gene3D" id="3.30.450.40">
    <property type="match status" value="1"/>
</dbReference>
<dbReference type="AlphaFoldDB" id="A0A3B0U5G9"/>
<keyword evidence="6" id="KW-0902">Two-component regulatory system</keyword>
<dbReference type="Pfam" id="PF00512">
    <property type="entry name" value="HisKA"/>
    <property type="match status" value="1"/>
</dbReference>
<dbReference type="InterPro" id="IPR036890">
    <property type="entry name" value="HATPase_C_sf"/>
</dbReference>
<evidence type="ECO:0000256" key="1">
    <source>
        <dbReference type="ARBA" id="ARBA00022553"/>
    </source>
</evidence>
<dbReference type="PRINTS" id="PR00344">
    <property type="entry name" value="BCTRLSENSOR"/>
</dbReference>
<evidence type="ECO:0000313" key="8">
    <source>
        <dbReference type="EMBL" id="VAW14646.1"/>
    </source>
</evidence>
<dbReference type="Pfam" id="PF01590">
    <property type="entry name" value="GAF"/>
    <property type="match status" value="1"/>
</dbReference>
<evidence type="ECO:0000259" key="7">
    <source>
        <dbReference type="PROSITE" id="PS50109"/>
    </source>
</evidence>
<dbReference type="SMART" id="SM00387">
    <property type="entry name" value="HATPase_c"/>
    <property type="match status" value="1"/>
</dbReference>
<dbReference type="InterPro" id="IPR003594">
    <property type="entry name" value="HATPase_dom"/>
</dbReference>
<dbReference type="Pfam" id="PF02518">
    <property type="entry name" value="HATPase_c"/>
    <property type="match status" value="1"/>
</dbReference>
<dbReference type="SUPFAM" id="SSF55874">
    <property type="entry name" value="ATPase domain of HSP90 chaperone/DNA topoisomerase II/histidine kinase"/>
    <property type="match status" value="1"/>
</dbReference>
<dbReference type="GO" id="GO:0005524">
    <property type="term" value="F:ATP binding"/>
    <property type="evidence" value="ECO:0007669"/>
    <property type="project" value="UniProtKB-KW"/>
</dbReference>
<dbReference type="InterPro" id="IPR003018">
    <property type="entry name" value="GAF"/>
</dbReference>
<dbReference type="InterPro" id="IPR003661">
    <property type="entry name" value="HisK_dim/P_dom"/>
</dbReference>
<dbReference type="SMART" id="SM00065">
    <property type="entry name" value="GAF"/>
    <property type="match status" value="1"/>
</dbReference>
<dbReference type="EMBL" id="UOEN01000230">
    <property type="protein sequence ID" value="VAW14646.1"/>
    <property type="molecule type" value="Genomic_DNA"/>
</dbReference>
<keyword evidence="2" id="KW-0808">Transferase</keyword>
<dbReference type="InterPro" id="IPR029016">
    <property type="entry name" value="GAF-like_dom_sf"/>
</dbReference>
<dbReference type="PANTHER" id="PTHR43065">
    <property type="entry name" value="SENSOR HISTIDINE KINASE"/>
    <property type="match status" value="1"/>
</dbReference>
<reference evidence="8" key="1">
    <citation type="submission" date="2018-06" db="EMBL/GenBank/DDBJ databases">
        <authorList>
            <person name="Zhirakovskaya E."/>
        </authorList>
    </citation>
    <scope>NUCLEOTIDE SEQUENCE</scope>
</reference>
<dbReference type="Gene3D" id="3.30.565.10">
    <property type="entry name" value="Histidine kinase-like ATPase, C-terminal domain"/>
    <property type="match status" value="1"/>
</dbReference>
<dbReference type="InterPro" id="IPR004358">
    <property type="entry name" value="Sig_transdc_His_kin-like_C"/>
</dbReference>
<evidence type="ECO:0000256" key="5">
    <source>
        <dbReference type="ARBA" id="ARBA00022840"/>
    </source>
</evidence>
<keyword evidence="5" id="KW-0067">ATP-binding</keyword>
<evidence type="ECO:0000256" key="6">
    <source>
        <dbReference type="ARBA" id="ARBA00023012"/>
    </source>
</evidence>
<keyword evidence="3" id="KW-0547">Nucleotide-binding</keyword>
<dbReference type="SMART" id="SM00388">
    <property type="entry name" value="HisKA"/>
    <property type="match status" value="1"/>
</dbReference>
<keyword evidence="4" id="KW-0418">Kinase</keyword>
<dbReference type="GO" id="GO:0000155">
    <property type="term" value="F:phosphorelay sensor kinase activity"/>
    <property type="evidence" value="ECO:0007669"/>
    <property type="project" value="InterPro"/>
</dbReference>
<protein>
    <recommendedName>
        <fullName evidence="7">Histidine kinase domain-containing protein</fullName>
    </recommendedName>
</protein>
<dbReference type="InterPro" id="IPR005467">
    <property type="entry name" value="His_kinase_dom"/>
</dbReference>
<accession>A0A3B0U5G9</accession>
<gene>
    <name evidence="8" type="ORF">MNBD_BACTEROID05-415</name>
</gene>
<dbReference type="InterPro" id="IPR036097">
    <property type="entry name" value="HisK_dim/P_sf"/>
</dbReference>
<keyword evidence="1" id="KW-0597">Phosphoprotein</keyword>
<dbReference type="SUPFAM" id="SSF55781">
    <property type="entry name" value="GAF domain-like"/>
    <property type="match status" value="1"/>
</dbReference>
<feature type="domain" description="Histidine kinase" evidence="7">
    <location>
        <begin position="220"/>
        <end position="425"/>
    </location>
</feature>
<dbReference type="SUPFAM" id="SSF47384">
    <property type="entry name" value="Homodimeric domain of signal transducing histidine kinase"/>
    <property type="match status" value="1"/>
</dbReference>
<dbReference type="Gene3D" id="1.10.287.130">
    <property type="match status" value="1"/>
</dbReference>
<dbReference type="PROSITE" id="PS50109">
    <property type="entry name" value="HIS_KIN"/>
    <property type="match status" value="1"/>
</dbReference>
<organism evidence="8">
    <name type="scientific">hydrothermal vent metagenome</name>
    <dbReference type="NCBI Taxonomy" id="652676"/>
    <lineage>
        <taxon>unclassified sequences</taxon>
        <taxon>metagenomes</taxon>
        <taxon>ecological metagenomes</taxon>
    </lineage>
</organism>